<dbReference type="InterPro" id="IPR045075">
    <property type="entry name" value="Syf1-like"/>
</dbReference>
<keyword evidence="5" id="KW-0677">Repeat</keyword>
<evidence type="ECO:0000256" key="9">
    <source>
        <dbReference type="SAM" id="MobiDB-lite"/>
    </source>
</evidence>
<name>A0AAV8WQ18_9CUCU</name>
<dbReference type="PANTHER" id="PTHR11246">
    <property type="entry name" value="PRE-MRNA SPLICING FACTOR"/>
    <property type="match status" value="1"/>
</dbReference>
<dbReference type="FunFam" id="1.25.40.10:FF:000075">
    <property type="entry name" value="Crooked neck pre-mRNA-splicing factor 1"/>
    <property type="match status" value="1"/>
</dbReference>
<reference evidence="11" key="1">
    <citation type="journal article" date="2023" name="Insect Mol. Biol.">
        <title>Genome sequencing provides insights into the evolution of gene families encoding plant cell wall-degrading enzymes in longhorned beetles.</title>
        <authorList>
            <person name="Shin N.R."/>
            <person name="Okamura Y."/>
            <person name="Kirsch R."/>
            <person name="Pauchet Y."/>
        </authorList>
    </citation>
    <scope>NUCLEOTIDE SEQUENCE</scope>
    <source>
        <strain evidence="11">RBIC_L_NR</strain>
    </source>
</reference>
<dbReference type="GO" id="GO:0000245">
    <property type="term" value="P:spliceosomal complex assembly"/>
    <property type="evidence" value="ECO:0007669"/>
    <property type="project" value="TreeGrafter"/>
</dbReference>
<comment type="caution">
    <text evidence="11">The sequence shown here is derived from an EMBL/GenBank/DDBJ whole genome shotgun (WGS) entry which is preliminary data.</text>
</comment>
<dbReference type="GO" id="GO:0071007">
    <property type="term" value="C:U2-type catalytic step 2 spliceosome"/>
    <property type="evidence" value="ECO:0007669"/>
    <property type="project" value="TreeGrafter"/>
</dbReference>
<evidence type="ECO:0000256" key="3">
    <source>
        <dbReference type="ARBA" id="ARBA00022664"/>
    </source>
</evidence>
<feature type="region of interest" description="Disordered" evidence="9">
    <location>
        <begin position="691"/>
        <end position="740"/>
    </location>
</feature>
<dbReference type="GO" id="GO:0071011">
    <property type="term" value="C:precatalytic spliceosome"/>
    <property type="evidence" value="ECO:0007669"/>
    <property type="project" value="TreeGrafter"/>
</dbReference>
<evidence type="ECO:0000256" key="6">
    <source>
        <dbReference type="ARBA" id="ARBA00023187"/>
    </source>
</evidence>
<feature type="region of interest" description="Disordered" evidence="9">
    <location>
        <begin position="640"/>
        <end position="678"/>
    </location>
</feature>
<evidence type="ECO:0000256" key="8">
    <source>
        <dbReference type="ARBA" id="ARBA00037040"/>
    </source>
</evidence>
<evidence type="ECO:0000259" key="10">
    <source>
        <dbReference type="Pfam" id="PF23231"/>
    </source>
</evidence>
<keyword evidence="6" id="KW-0508">mRNA splicing</keyword>
<accession>A0AAV8WQ18</accession>
<dbReference type="SMART" id="SM00386">
    <property type="entry name" value="HAT"/>
    <property type="match status" value="12"/>
</dbReference>
<dbReference type="AlphaFoldDB" id="A0AAV8WQ18"/>
<dbReference type="GO" id="GO:0071014">
    <property type="term" value="C:post-mRNA release spliceosomal complex"/>
    <property type="evidence" value="ECO:0007669"/>
    <property type="project" value="TreeGrafter"/>
</dbReference>
<dbReference type="InterPro" id="IPR003107">
    <property type="entry name" value="HAT"/>
</dbReference>
<dbReference type="Pfam" id="PF23231">
    <property type="entry name" value="HAT_Syf1_CNRKL1_C"/>
    <property type="match status" value="2"/>
</dbReference>
<evidence type="ECO:0000256" key="2">
    <source>
        <dbReference type="ARBA" id="ARBA00008644"/>
    </source>
</evidence>
<evidence type="ECO:0000256" key="5">
    <source>
        <dbReference type="ARBA" id="ARBA00022737"/>
    </source>
</evidence>
<dbReference type="Proteomes" id="UP001162156">
    <property type="component" value="Unassembled WGS sequence"/>
</dbReference>
<dbReference type="InterPro" id="IPR011990">
    <property type="entry name" value="TPR-like_helical_dom_sf"/>
</dbReference>
<proteinExistence type="inferred from homology"/>
<feature type="compositionally biased region" description="Polar residues" evidence="9">
    <location>
        <begin position="695"/>
        <end position="704"/>
    </location>
</feature>
<organism evidence="11 12">
    <name type="scientific">Rhamnusium bicolor</name>
    <dbReference type="NCBI Taxonomy" id="1586634"/>
    <lineage>
        <taxon>Eukaryota</taxon>
        <taxon>Metazoa</taxon>
        <taxon>Ecdysozoa</taxon>
        <taxon>Arthropoda</taxon>
        <taxon>Hexapoda</taxon>
        <taxon>Insecta</taxon>
        <taxon>Pterygota</taxon>
        <taxon>Neoptera</taxon>
        <taxon>Endopterygota</taxon>
        <taxon>Coleoptera</taxon>
        <taxon>Polyphaga</taxon>
        <taxon>Cucujiformia</taxon>
        <taxon>Chrysomeloidea</taxon>
        <taxon>Cerambycidae</taxon>
        <taxon>Lepturinae</taxon>
        <taxon>Rhagiini</taxon>
        <taxon>Rhamnusium</taxon>
    </lineage>
</organism>
<comment type="subcellular location">
    <subcellularLocation>
        <location evidence="1">Nucleus</location>
    </subcellularLocation>
</comment>
<dbReference type="EMBL" id="JANEYF010005528">
    <property type="protein sequence ID" value="KAJ8927821.1"/>
    <property type="molecule type" value="Genomic_DNA"/>
</dbReference>
<gene>
    <name evidence="11" type="ORF">NQ314_019703</name>
</gene>
<keyword evidence="4" id="KW-0747">Spliceosome</keyword>
<feature type="domain" description="Pre-mRNA-splicing factor Syf1/CRNKL1-like C-terminal HAT-repeats" evidence="10">
    <location>
        <begin position="78"/>
        <end position="298"/>
    </location>
</feature>
<dbReference type="InterPro" id="IPR055430">
    <property type="entry name" value="HAT_Syf1_CNRKL1_C"/>
</dbReference>
<evidence type="ECO:0000313" key="11">
    <source>
        <dbReference type="EMBL" id="KAJ8927821.1"/>
    </source>
</evidence>
<comment type="similarity">
    <text evidence="2">Belongs to the crooked-neck family.</text>
</comment>
<dbReference type="GO" id="GO:0000974">
    <property type="term" value="C:Prp19 complex"/>
    <property type="evidence" value="ECO:0007669"/>
    <property type="project" value="TreeGrafter"/>
</dbReference>
<feature type="domain" description="Pre-mRNA-splicing factor Syf1/CRNKL1-like C-terminal HAT-repeats" evidence="10">
    <location>
        <begin position="318"/>
        <end position="507"/>
    </location>
</feature>
<dbReference type="SUPFAM" id="SSF48452">
    <property type="entry name" value="TPR-like"/>
    <property type="match status" value="1"/>
</dbReference>
<dbReference type="PANTHER" id="PTHR11246:SF3">
    <property type="entry name" value="CROOKED NECK-LIKE PROTEIN 1"/>
    <property type="match status" value="1"/>
</dbReference>
<feature type="compositionally biased region" description="Polar residues" evidence="9">
    <location>
        <begin position="714"/>
        <end position="726"/>
    </location>
</feature>
<evidence type="ECO:0000256" key="4">
    <source>
        <dbReference type="ARBA" id="ARBA00022728"/>
    </source>
</evidence>
<sequence length="740" mass="89109">MENKHQKMPKVAKVKNKAPAEIQITAEQLLREAKERDLEILPPPPKQKISDPAELADYQLRRRKQFEDNIRKNRTVISNWIKYAQWEESQKEIQRARSIWERALDVDHRNITIWLKYTEMEMRNRQVNHARNLWDRAVSILPRVNQFWYKYTYMEEMLENVPGARAVFERWMDWQPDEQAWQTYINFELRYKEIDRAREIYERFVITHPEVKHWIKYARFEENHGFIHSSRQIYERAIQFYGDDHLDEKLYIAFAKFEENQKEHDRARVIYKYALDHIPKDQTRELYKAYTIHEKKYGDRSGIEEVIVSKRKFQYEQEILQNPTNYDAWFDYIRLVEGEGDTEVTRETYERAIANIPPSKNKQFWRRYIYLWINYALFEELEARDYERTRQFEIRQKNLTSARKILGMSIGMCPRDKLFRGYIDIEIQLREFDRCRRLYEKFLEFGPENCVTWMKFAELETLLGDIDRARSIYELAINQPRLDMPELLWKAYIDFEISQDEPENARQLYERLLERTSHVKVWLSYAKFELNNQTEDDMNVRLSRRVFERANETLKNTVEKEARVLLLENWREFENTHGDENCKDKVNNKMPRRIKKRQKVIDEDGIEQGWEEVFDYIFPEDEASRPNLKLLAAAKNWKKQAADTPLEENKDNSNSSIDDKTEENESSQKSSSDRIREKLLASAKNWKKKIGSAITEDNSNSNENANKDDRESYEINNDSSNEANSTGDKENGTEQMETES</sequence>
<evidence type="ECO:0000313" key="12">
    <source>
        <dbReference type="Proteomes" id="UP001162156"/>
    </source>
</evidence>
<dbReference type="FunFam" id="1.25.40.10:FF:000306">
    <property type="entry name" value="Cell cycle control protein cwf4"/>
    <property type="match status" value="1"/>
</dbReference>
<protein>
    <recommendedName>
        <fullName evidence="10">Pre-mRNA-splicing factor Syf1/CRNKL1-like C-terminal HAT-repeats domain-containing protein</fullName>
    </recommendedName>
</protein>
<keyword evidence="3" id="KW-0507">mRNA processing</keyword>
<evidence type="ECO:0000256" key="7">
    <source>
        <dbReference type="ARBA" id="ARBA00023242"/>
    </source>
</evidence>
<comment type="function">
    <text evidence="8">Involved in pre-mRNA splicing and cell cycle progression. Required for the spliceosome assembly and initiation of the DNA replication.</text>
</comment>
<dbReference type="Gene3D" id="1.25.40.10">
    <property type="entry name" value="Tetratricopeptide repeat domain"/>
    <property type="match status" value="3"/>
</dbReference>
<evidence type="ECO:0000256" key="1">
    <source>
        <dbReference type="ARBA" id="ARBA00004123"/>
    </source>
</evidence>
<keyword evidence="12" id="KW-1185">Reference proteome</keyword>
<keyword evidence="7" id="KW-0539">Nucleus</keyword>